<name>A0A2P7R363_9GAMM</name>
<proteinExistence type="predicted"/>
<dbReference type="Gene3D" id="1.20.120.1530">
    <property type="match status" value="1"/>
</dbReference>
<evidence type="ECO:0000256" key="1">
    <source>
        <dbReference type="ARBA" id="ARBA00004370"/>
    </source>
</evidence>
<dbReference type="GO" id="GO:0016020">
    <property type="term" value="C:membrane"/>
    <property type="evidence" value="ECO:0007669"/>
    <property type="project" value="UniProtKB-SubCell"/>
</dbReference>
<evidence type="ECO:0000256" key="3">
    <source>
        <dbReference type="PROSITE-ProRule" id="PRU00284"/>
    </source>
</evidence>
<dbReference type="Gene3D" id="1.10.287.950">
    <property type="entry name" value="Methyl-accepting chemotaxis protein"/>
    <property type="match status" value="1"/>
</dbReference>
<dbReference type="PANTHER" id="PTHR32089:SF112">
    <property type="entry name" value="LYSOZYME-LIKE PROTEIN-RELATED"/>
    <property type="match status" value="1"/>
</dbReference>
<keyword evidence="8" id="KW-1185">Reference proteome</keyword>
<dbReference type="SMART" id="SM00283">
    <property type="entry name" value="MA"/>
    <property type="match status" value="1"/>
</dbReference>
<dbReference type="Pfam" id="PF00015">
    <property type="entry name" value="MCPsignal"/>
    <property type="match status" value="1"/>
</dbReference>
<evidence type="ECO:0000256" key="5">
    <source>
        <dbReference type="SAM" id="Phobius"/>
    </source>
</evidence>
<comment type="subcellular location">
    <subcellularLocation>
        <location evidence="1">Membrane</location>
    </subcellularLocation>
</comment>
<gene>
    <name evidence="7" type="ORF">C7I36_07105</name>
</gene>
<feature type="coiled-coil region" evidence="4">
    <location>
        <begin position="233"/>
        <end position="260"/>
    </location>
</feature>
<keyword evidence="2 3" id="KW-0807">Transducer</keyword>
<dbReference type="GO" id="GO:0007165">
    <property type="term" value="P:signal transduction"/>
    <property type="evidence" value="ECO:0007669"/>
    <property type="project" value="UniProtKB-KW"/>
</dbReference>
<evidence type="ECO:0000313" key="8">
    <source>
        <dbReference type="Proteomes" id="UP000242181"/>
    </source>
</evidence>
<feature type="domain" description="Methyl-accepting transducer" evidence="6">
    <location>
        <begin position="209"/>
        <end position="330"/>
    </location>
</feature>
<protein>
    <recommendedName>
        <fullName evidence="6">Methyl-accepting transducer domain-containing protein</fullName>
    </recommendedName>
</protein>
<evidence type="ECO:0000256" key="2">
    <source>
        <dbReference type="ARBA" id="ARBA00023224"/>
    </source>
</evidence>
<dbReference type="Proteomes" id="UP000242181">
    <property type="component" value="Unassembled WGS sequence"/>
</dbReference>
<keyword evidence="4" id="KW-0175">Coiled coil</keyword>
<sequence length="484" mass="53591">MPWSCAMPAKPRHKRSWAPYFYSQFTLFCVVILALMVLQLVLQYWLPRYFGWFLGASLLLALALIALALREARQAALTQEHICRRLQNAAAGHIYQRLGNTRNKGEVGQVAWALNDLLDVIETYFKEASACFGHAAEGDFSRQAMTVGLPGDFSQSLNKINDAMGVMSRVQALTSENRLTAGLHRLNARHLLQDLQVTERDLGDIDRLMAEVHGLAEHSAASAGDAQSRVRQVADASRQIQQHMAQMRQAAEQLDRHRQHIVDALAMIREITDQTNLLALNASIEAARAGEHGRGFSVVANEVRALSERTQATASGIAEHLAAFEASMQELGLRQQQTDQQARQADLAIRHVEEVVITTNTAAGQTRGLVEQARWLGLQSLLKVEQLVLKQTGYRLLEDGEDMAARERMAALQQQGRFGQWLEQHPDPGLAACRQALDQAFAEALALRARGADDAQLLAQVERAEHSSAAWMAELSRLRLPAPG</sequence>
<feature type="transmembrane region" description="Helical" evidence="5">
    <location>
        <begin position="21"/>
        <end position="43"/>
    </location>
</feature>
<dbReference type="PANTHER" id="PTHR32089">
    <property type="entry name" value="METHYL-ACCEPTING CHEMOTAXIS PROTEIN MCPB"/>
    <property type="match status" value="1"/>
</dbReference>
<dbReference type="InterPro" id="IPR004089">
    <property type="entry name" value="MCPsignal_dom"/>
</dbReference>
<organism evidence="7 8">
    <name type="scientific">Zobellella taiwanensis</name>
    <dbReference type="NCBI Taxonomy" id="347535"/>
    <lineage>
        <taxon>Bacteria</taxon>
        <taxon>Pseudomonadati</taxon>
        <taxon>Pseudomonadota</taxon>
        <taxon>Gammaproteobacteria</taxon>
        <taxon>Aeromonadales</taxon>
        <taxon>Aeromonadaceae</taxon>
        <taxon>Zobellella</taxon>
    </lineage>
</organism>
<keyword evidence="5" id="KW-0812">Transmembrane</keyword>
<evidence type="ECO:0000313" key="7">
    <source>
        <dbReference type="EMBL" id="PSJ44660.1"/>
    </source>
</evidence>
<keyword evidence="5" id="KW-0472">Membrane</keyword>
<accession>A0A2P7R363</accession>
<feature type="transmembrane region" description="Helical" evidence="5">
    <location>
        <begin position="49"/>
        <end position="69"/>
    </location>
</feature>
<evidence type="ECO:0000259" key="6">
    <source>
        <dbReference type="PROSITE" id="PS50111"/>
    </source>
</evidence>
<evidence type="ECO:0000256" key="4">
    <source>
        <dbReference type="SAM" id="Coils"/>
    </source>
</evidence>
<dbReference type="PROSITE" id="PS50111">
    <property type="entry name" value="CHEMOTAXIS_TRANSDUC_2"/>
    <property type="match status" value="1"/>
</dbReference>
<dbReference type="AlphaFoldDB" id="A0A2P7R363"/>
<dbReference type="EMBL" id="PXYH01000007">
    <property type="protein sequence ID" value="PSJ44660.1"/>
    <property type="molecule type" value="Genomic_DNA"/>
</dbReference>
<keyword evidence="5" id="KW-1133">Transmembrane helix</keyword>
<reference evidence="7 8" key="1">
    <citation type="submission" date="2018-03" db="EMBL/GenBank/DDBJ databases">
        <title>The draft genome of Zobellella taiwanensis JCM 13381.</title>
        <authorList>
            <person name="Liu L."/>
            <person name="Li L."/>
            <person name="Wang T."/>
            <person name="Zhang X."/>
            <person name="Liang L."/>
        </authorList>
    </citation>
    <scope>NUCLEOTIDE SEQUENCE [LARGE SCALE GENOMIC DNA]</scope>
    <source>
        <strain evidence="7 8">JCM 13381</strain>
    </source>
</reference>
<dbReference type="SUPFAM" id="SSF58104">
    <property type="entry name" value="Methyl-accepting chemotaxis protein (MCP) signaling domain"/>
    <property type="match status" value="1"/>
</dbReference>
<dbReference type="GO" id="GO:0006935">
    <property type="term" value="P:chemotaxis"/>
    <property type="evidence" value="ECO:0007669"/>
    <property type="project" value="UniProtKB-ARBA"/>
</dbReference>
<comment type="caution">
    <text evidence="7">The sequence shown here is derived from an EMBL/GenBank/DDBJ whole genome shotgun (WGS) entry which is preliminary data.</text>
</comment>